<dbReference type="PANTHER" id="PTHR36649">
    <property type="entry name" value="UBIQUITIN-LIKE DOMAIN-CONTAINING PROTEIN"/>
    <property type="match status" value="1"/>
</dbReference>
<evidence type="ECO:0000256" key="1">
    <source>
        <dbReference type="SAM" id="Coils"/>
    </source>
</evidence>
<keyword evidence="1" id="KW-0175">Coiled coil</keyword>
<dbReference type="Gene3D" id="3.90.228.10">
    <property type="match status" value="1"/>
</dbReference>
<dbReference type="SUPFAM" id="SSF56399">
    <property type="entry name" value="ADP-ribosylation"/>
    <property type="match status" value="1"/>
</dbReference>
<name>A0A815S763_9BILA</name>
<reference evidence="2" key="1">
    <citation type="submission" date="2021-02" db="EMBL/GenBank/DDBJ databases">
        <authorList>
            <person name="Nowell W R."/>
        </authorList>
    </citation>
    <scope>NUCLEOTIDE SEQUENCE</scope>
</reference>
<evidence type="ECO:0000313" key="4">
    <source>
        <dbReference type="Proteomes" id="UP000663860"/>
    </source>
</evidence>
<feature type="coiled-coil region" evidence="1">
    <location>
        <begin position="23"/>
        <end position="88"/>
    </location>
</feature>
<dbReference type="EMBL" id="CAJOBB010006493">
    <property type="protein sequence ID" value="CAF4162452.1"/>
    <property type="molecule type" value="Genomic_DNA"/>
</dbReference>
<dbReference type="AlphaFoldDB" id="A0A815S763"/>
<evidence type="ECO:0000313" key="3">
    <source>
        <dbReference type="EMBL" id="CAF4162452.1"/>
    </source>
</evidence>
<protein>
    <submittedName>
        <fullName evidence="2">Uncharacterized protein</fullName>
    </submittedName>
</protein>
<dbReference type="PANTHER" id="PTHR36649:SF28">
    <property type="entry name" value="UBIQUITIN-LIKE DOMAIN-CONTAINING PROTEIN"/>
    <property type="match status" value="1"/>
</dbReference>
<comment type="caution">
    <text evidence="2">The sequence shown here is derived from an EMBL/GenBank/DDBJ whole genome shotgun (WGS) entry which is preliminary data.</text>
</comment>
<dbReference type="EMBL" id="CAJNOE010002538">
    <property type="protein sequence ID" value="CAF1485876.1"/>
    <property type="molecule type" value="Genomic_DNA"/>
</dbReference>
<dbReference type="Proteomes" id="UP000663868">
    <property type="component" value="Unassembled WGS sequence"/>
</dbReference>
<accession>A0A815S763</accession>
<sequence>MITVNLGGMATQEGRDPQYSITIANLKEAKRQYREQIEKEREDIIIILKGSDIDSIPNKIREWLKKQSDEHQNRFEKYQQEYQNKRAQQLANNQAQVVELVSAFNQLAINSKSADEFKKKLKDEEKYVLKKHQELKELKMKMKIPIITLEVDDPAVHKLPVCIRFNADYDQWIKDDENTKFDLTSSIQKQFNLPEKAFEILAVESSTTTVRGQVHPPHGKHFLRQLFDEGIVEIGGYDTVSITLGELNLNIEQEKMNERWNRNYGNNLGETHWSGPLDRGGKPYFCPKGWRRFGIKVADTQEEFDRRWGKWHIAYHGTAHRNASAILLTGLKVTRGCYVDVPVVYMSPSINYSAHYRYAKPWKNPQEPGKYYQMIFQCRVNPQVVTSDMIKPQTLRCPQEVRIDEHFTNNEVEWLICPTPNQQYISDNIICYGIMIRKCDTDPIRLPESEWWHHTPYERHYLEA</sequence>
<proteinExistence type="predicted"/>
<gene>
    <name evidence="2" type="ORF">IZO911_LOCUS44227</name>
    <name evidence="3" type="ORF">KXQ929_LOCUS37896</name>
</gene>
<dbReference type="Proteomes" id="UP000663860">
    <property type="component" value="Unassembled WGS sequence"/>
</dbReference>
<evidence type="ECO:0000313" key="2">
    <source>
        <dbReference type="EMBL" id="CAF1485876.1"/>
    </source>
</evidence>
<organism evidence="2 4">
    <name type="scientific">Adineta steineri</name>
    <dbReference type="NCBI Taxonomy" id="433720"/>
    <lineage>
        <taxon>Eukaryota</taxon>
        <taxon>Metazoa</taxon>
        <taxon>Spiralia</taxon>
        <taxon>Gnathifera</taxon>
        <taxon>Rotifera</taxon>
        <taxon>Eurotatoria</taxon>
        <taxon>Bdelloidea</taxon>
        <taxon>Adinetida</taxon>
        <taxon>Adinetidae</taxon>
        <taxon>Adineta</taxon>
    </lineage>
</organism>